<sequence length="400" mass="42080">MTDNTAANQQTALAQYGEELLPVFGAPSLVIDRGDGCYVWDLDGKRYLDLLGGIAVNAVGHNHPDLVAAVSKQAGEMLHVSNFFTSRAQVALAHELLRISRVPEGSRVFFANSGAEANEAAIKLSRRTGRSKIVACEGAFHGRTTGALALTHKAAYREPFEPLLPDVVHVPFGDADALRSAVDDRTAAVFLEPIQGEAGVRVADDEYLRAAREITSAAGALLIVDEIQTGVGRTGDWLAHQRSSIVPDAVTFAKGLGGGVPIGAMVTFGAEVSALLQPGQHGTTFGGNPLACAAGLAVIDVIERDDLLDNARTLGEWFAAAVDDLDDERVAGVRGRGLLLAVELRDELSADVVTAARNAGFIVNAVAPNAIRLAPPLIIAQEQLQTFVDALPTLITEATS</sequence>
<feature type="modified residue" description="N6-(pyridoxal phosphate)lysine" evidence="5">
    <location>
        <position position="254"/>
    </location>
</feature>
<gene>
    <name evidence="5" type="primary">argD</name>
    <name evidence="6" type="ORF">FB459_2597</name>
</gene>
<comment type="similarity">
    <text evidence="5">Belongs to the class-III pyridoxal-phosphate-dependent aminotransferase family. ArgD subfamily.</text>
</comment>
<dbReference type="PANTHER" id="PTHR11986">
    <property type="entry name" value="AMINOTRANSFERASE CLASS III"/>
    <property type="match status" value="1"/>
</dbReference>
<dbReference type="InterPro" id="IPR005814">
    <property type="entry name" value="Aminotrans_3"/>
</dbReference>
<dbReference type="CDD" id="cd00610">
    <property type="entry name" value="OAT_like"/>
    <property type="match status" value="1"/>
</dbReference>
<dbReference type="NCBIfam" id="NF002874">
    <property type="entry name" value="PRK03244.1"/>
    <property type="match status" value="1"/>
</dbReference>
<evidence type="ECO:0000256" key="1">
    <source>
        <dbReference type="ARBA" id="ARBA00022576"/>
    </source>
</evidence>
<comment type="caution">
    <text evidence="6">The sequence shown here is derived from an EMBL/GenBank/DDBJ whole genome shotgun (WGS) entry which is preliminary data.</text>
</comment>
<dbReference type="SUPFAM" id="SSF53383">
    <property type="entry name" value="PLP-dependent transferases"/>
    <property type="match status" value="1"/>
</dbReference>
<feature type="binding site" evidence="5">
    <location>
        <position position="143"/>
    </location>
    <ligand>
        <name>N(2)-acetyl-L-ornithine</name>
        <dbReference type="ChEBI" id="CHEBI:57805"/>
    </ligand>
</feature>
<dbReference type="EC" id="2.6.1.11" evidence="5"/>
<dbReference type="NCBIfam" id="TIGR00707">
    <property type="entry name" value="argD"/>
    <property type="match status" value="1"/>
</dbReference>
<comment type="subcellular location">
    <subcellularLocation>
        <location evidence="5">Cytoplasm</location>
    </subcellularLocation>
</comment>
<dbReference type="UniPathway" id="UPA00068">
    <property type="reaction ID" value="UER00109"/>
</dbReference>
<comment type="catalytic activity">
    <reaction evidence="5">
        <text>N(2)-acetyl-L-ornithine + 2-oxoglutarate = N-acetyl-L-glutamate 5-semialdehyde + L-glutamate</text>
        <dbReference type="Rhea" id="RHEA:18049"/>
        <dbReference type="ChEBI" id="CHEBI:16810"/>
        <dbReference type="ChEBI" id="CHEBI:29123"/>
        <dbReference type="ChEBI" id="CHEBI:29985"/>
        <dbReference type="ChEBI" id="CHEBI:57805"/>
        <dbReference type="EC" id="2.6.1.11"/>
    </reaction>
</comment>
<feature type="binding site" evidence="5">
    <location>
        <begin position="114"/>
        <end position="115"/>
    </location>
    <ligand>
        <name>pyridoxal 5'-phosphate</name>
        <dbReference type="ChEBI" id="CHEBI:597326"/>
    </ligand>
</feature>
<dbReference type="GO" id="GO:0005737">
    <property type="term" value="C:cytoplasm"/>
    <property type="evidence" value="ECO:0007669"/>
    <property type="project" value="UniProtKB-SubCell"/>
</dbReference>
<keyword evidence="3 5" id="KW-0808">Transferase</keyword>
<keyword evidence="1 5" id="KW-0032">Aminotransferase</keyword>
<protein>
    <recommendedName>
        <fullName evidence="5">Acetylornithine aminotransferase</fullName>
        <shortName evidence="5">ACOAT</shortName>
        <ecNumber evidence="5">2.6.1.11</ecNumber>
    </recommendedName>
</protein>
<dbReference type="PIRSF" id="PIRSF000521">
    <property type="entry name" value="Transaminase_4ab_Lys_Orn"/>
    <property type="match status" value="1"/>
</dbReference>
<evidence type="ECO:0000313" key="6">
    <source>
        <dbReference type="EMBL" id="TQJ15074.1"/>
    </source>
</evidence>
<accession>A0A542EIF0</accession>
<keyword evidence="5" id="KW-0055">Arginine biosynthesis</keyword>
<evidence type="ECO:0000313" key="7">
    <source>
        <dbReference type="Proteomes" id="UP000320806"/>
    </source>
</evidence>
<dbReference type="EMBL" id="VFMO01000001">
    <property type="protein sequence ID" value="TQJ15074.1"/>
    <property type="molecule type" value="Genomic_DNA"/>
</dbReference>
<evidence type="ECO:0000256" key="2">
    <source>
        <dbReference type="ARBA" id="ARBA00022605"/>
    </source>
</evidence>
<dbReference type="Pfam" id="PF00202">
    <property type="entry name" value="Aminotran_3"/>
    <property type="match status" value="1"/>
</dbReference>
<dbReference type="InterPro" id="IPR049704">
    <property type="entry name" value="Aminotrans_3_PPA_site"/>
</dbReference>
<dbReference type="HAMAP" id="MF_01107">
    <property type="entry name" value="ArgD_aminotrans_3"/>
    <property type="match status" value="1"/>
</dbReference>
<evidence type="ECO:0000256" key="5">
    <source>
        <dbReference type="HAMAP-Rule" id="MF_01107"/>
    </source>
</evidence>
<evidence type="ECO:0000256" key="4">
    <source>
        <dbReference type="ARBA" id="ARBA00022898"/>
    </source>
</evidence>
<keyword evidence="7" id="KW-1185">Reference proteome</keyword>
<dbReference type="AlphaFoldDB" id="A0A542EIF0"/>
<dbReference type="FunFam" id="3.40.640.10:FF:000004">
    <property type="entry name" value="Acetylornithine aminotransferase"/>
    <property type="match status" value="1"/>
</dbReference>
<dbReference type="GO" id="GO:0003992">
    <property type="term" value="F:N2-acetyl-L-ornithine:2-oxoglutarate 5-aminotransferase activity"/>
    <property type="evidence" value="ECO:0007669"/>
    <property type="project" value="UniProtKB-UniRule"/>
</dbReference>
<keyword evidence="2 5" id="KW-0028">Amino-acid biosynthesis</keyword>
<comment type="cofactor">
    <cofactor evidence="5">
        <name>pyridoxal 5'-phosphate</name>
        <dbReference type="ChEBI" id="CHEBI:597326"/>
    </cofactor>
    <text evidence="5">Binds 1 pyridoxal phosphate per subunit.</text>
</comment>
<feature type="binding site" evidence="5">
    <location>
        <position position="283"/>
    </location>
    <ligand>
        <name>N(2)-acetyl-L-ornithine</name>
        <dbReference type="ChEBI" id="CHEBI:57805"/>
    </ligand>
</feature>
<dbReference type="Gene3D" id="3.40.640.10">
    <property type="entry name" value="Type I PLP-dependent aspartate aminotransferase-like (Major domain)"/>
    <property type="match status" value="1"/>
</dbReference>
<dbReference type="RefSeq" id="WP_141928756.1">
    <property type="nucleotide sequence ID" value="NZ_BAABCI010000035.1"/>
</dbReference>
<name>A0A542EIF0_9MICO</name>
<dbReference type="PROSITE" id="PS00600">
    <property type="entry name" value="AA_TRANSFER_CLASS_3"/>
    <property type="match status" value="1"/>
</dbReference>
<dbReference type="Proteomes" id="UP000320806">
    <property type="component" value="Unassembled WGS sequence"/>
</dbReference>
<proteinExistence type="inferred from homology"/>
<feature type="binding site" evidence="5">
    <location>
        <position position="284"/>
    </location>
    <ligand>
        <name>pyridoxal 5'-phosphate</name>
        <dbReference type="ChEBI" id="CHEBI:597326"/>
    </ligand>
</feature>
<dbReference type="InterPro" id="IPR004636">
    <property type="entry name" value="AcOrn/SuccOrn_fam"/>
</dbReference>
<dbReference type="NCBIfam" id="NF002325">
    <property type="entry name" value="PRK01278.1"/>
    <property type="match status" value="1"/>
</dbReference>
<dbReference type="PANTHER" id="PTHR11986:SF79">
    <property type="entry name" value="ACETYLORNITHINE AMINOTRANSFERASE, MITOCHONDRIAL"/>
    <property type="match status" value="1"/>
</dbReference>
<dbReference type="InterPro" id="IPR015422">
    <property type="entry name" value="PyrdxlP-dep_Trfase_small"/>
</dbReference>
<reference evidence="6 7" key="1">
    <citation type="submission" date="2019-06" db="EMBL/GenBank/DDBJ databases">
        <title>Sequencing the genomes of 1000 actinobacteria strains.</title>
        <authorList>
            <person name="Klenk H.-P."/>
        </authorList>
    </citation>
    <scope>NUCLEOTIDE SEQUENCE [LARGE SCALE GENOMIC DNA]</scope>
    <source>
        <strain evidence="6 7">DSM 19828</strain>
    </source>
</reference>
<organism evidence="6 7">
    <name type="scientific">Yimella lutea</name>
    <dbReference type="NCBI Taxonomy" id="587872"/>
    <lineage>
        <taxon>Bacteria</taxon>
        <taxon>Bacillati</taxon>
        <taxon>Actinomycetota</taxon>
        <taxon>Actinomycetes</taxon>
        <taxon>Micrococcales</taxon>
        <taxon>Dermacoccaceae</taxon>
        <taxon>Yimella</taxon>
    </lineage>
</organism>
<dbReference type="InterPro" id="IPR050103">
    <property type="entry name" value="Class-III_PLP-dep_AT"/>
</dbReference>
<comment type="miscellaneous">
    <text evidence="5">May also have succinyldiaminopimelate aminotransferase activity, thus carrying out the corresponding step in lysine biosynthesis.</text>
</comment>
<evidence type="ECO:0000256" key="3">
    <source>
        <dbReference type="ARBA" id="ARBA00022679"/>
    </source>
</evidence>
<feature type="binding site" evidence="5">
    <location>
        <position position="140"/>
    </location>
    <ligand>
        <name>pyridoxal 5'-phosphate</name>
        <dbReference type="ChEBI" id="CHEBI:597326"/>
    </ligand>
</feature>
<comment type="pathway">
    <text evidence="5">Amino-acid biosynthesis; L-arginine biosynthesis; N(2)-acetyl-L-ornithine from L-glutamate: step 4/4.</text>
</comment>
<dbReference type="OrthoDB" id="9801052at2"/>
<comment type="subunit">
    <text evidence="5">Homodimer.</text>
</comment>
<dbReference type="Gene3D" id="3.90.1150.10">
    <property type="entry name" value="Aspartate Aminotransferase, domain 1"/>
    <property type="match status" value="1"/>
</dbReference>
<feature type="binding site" evidence="5">
    <location>
        <begin position="225"/>
        <end position="228"/>
    </location>
    <ligand>
        <name>pyridoxal 5'-phosphate</name>
        <dbReference type="ChEBI" id="CHEBI:597326"/>
    </ligand>
</feature>
<keyword evidence="4 5" id="KW-0663">Pyridoxal phosphate</keyword>
<dbReference type="InterPro" id="IPR015424">
    <property type="entry name" value="PyrdxlP-dep_Trfase"/>
</dbReference>
<dbReference type="GO" id="GO:0006526">
    <property type="term" value="P:L-arginine biosynthetic process"/>
    <property type="evidence" value="ECO:0007669"/>
    <property type="project" value="UniProtKB-UniRule"/>
</dbReference>
<dbReference type="InterPro" id="IPR015421">
    <property type="entry name" value="PyrdxlP-dep_Trfase_major"/>
</dbReference>
<keyword evidence="5" id="KW-0963">Cytoplasm</keyword>
<dbReference type="GO" id="GO:0042802">
    <property type="term" value="F:identical protein binding"/>
    <property type="evidence" value="ECO:0007669"/>
    <property type="project" value="TreeGrafter"/>
</dbReference>
<dbReference type="GO" id="GO:0030170">
    <property type="term" value="F:pyridoxal phosphate binding"/>
    <property type="evidence" value="ECO:0007669"/>
    <property type="project" value="InterPro"/>
</dbReference>